<dbReference type="EMBL" id="VSSQ01054422">
    <property type="protein sequence ID" value="MPN08375.1"/>
    <property type="molecule type" value="Genomic_DNA"/>
</dbReference>
<reference evidence="1" key="1">
    <citation type="submission" date="2019-08" db="EMBL/GenBank/DDBJ databases">
        <authorList>
            <person name="Kucharzyk K."/>
            <person name="Murdoch R.W."/>
            <person name="Higgins S."/>
            <person name="Loffler F."/>
        </authorList>
    </citation>
    <scope>NUCLEOTIDE SEQUENCE</scope>
</reference>
<evidence type="ECO:0000313" key="1">
    <source>
        <dbReference type="EMBL" id="MPN08375.1"/>
    </source>
</evidence>
<dbReference type="AlphaFoldDB" id="A0A645F242"/>
<name>A0A645F242_9ZZZZ</name>
<protein>
    <submittedName>
        <fullName evidence="1">Uncharacterized protein</fullName>
    </submittedName>
</protein>
<proteinExistence type="predicted"/>
<comment type="caution">
    <text evidence="1">The sequence shown here is derived from an EMBL/GenBank/DDBJ whole genome shotgun (WGS) entry which is preliminary data.</text>
</comment>
<gene>
    <name evidence="1" type="ORF">SDC9_155657</name>
</gene>
<organism evidence="1">
    <name type="scientific">bioreactor metagenome</name>
    <dbReference type="NCBI Taxonomy" id="1076179"/>
    <lineage>
        <taxon>unclassified sequences</taxon>
        <taxon>metagenomes</taxon>
        <taxon>ecological metagenomes</taxon>
    </lineage>
</organism>
<sequence length="132" mass="14269">MTKPLCRSNLPAYSAFFEKDGVGSGAGKGNFFSREKKFPFPAPGFPIPEFQLNAVVAGDFFVLEDGDCPDGADADVEDNVEEAVHHVAEWDRAVDGDGVGQPEELPVGEYCVAELENEVQECRIGFALEQVA</sequence>
<accession>A0A645F242</accession>